<keyword evidence="5" id="KW-0804">Transcription</keyword>
<dbReference type="GO" id="GO:0000156">
    <property type="term" value="F:phosphorelay response regulator activity"/>
    <property type="evidence" value="ECO:0007669"/>
    <property type="project" value="TreeGrafter"/>
</dbReference>
<dbReference type="PANTHER" id="PTHR48111:SF1">
    <property type="entry name" value="TWO-COMPONENT RESPONSE REGULATOR ORR33"/>
    <property type="match status" value="1"/>
</dbReference>
<dbReference type="InterPro" id="IPR001867">
    <property type="entry name" value="OmpR/PhoB-type_DNA-bd"/>
</dbReference>
<dbReference type="AlphaFoldDB" id="A0A2D3W5Z0"/>
<evidence type="ECO:0000256" key="6">
    <source>
        <dbReference type="PROSITE-ProRule" id="PRU00169"/>
    </source>
</evidence>
<dbReference type="STRING" id="366522.GCA_001548055_01872"/>
<dbReference type="GO" id="GO:0006355">
    <property type="term" value="P:regulation of DNA-templated transcription"/>
    <property type="evidence" value="ECO:0007669"/>
    <property type="project" value="InterPro"/>
</dbReference>
<feature type="domain" description="OmpR/PhoB-type" evidence="9">
    <location>
        <begin position="135"/>
        <end position="229"/>
    </location>
</feature>
<comment type="caution">
    <text evidence="10">The sequence shown here is derived from an EMBL/GenBank/DDBJ whole genome shotgun (WGS) entry which is preliminary data.</text>
</comment>
<dbReference type="PANTHER" id="PTHR48111">
    <property type="entry name" value="REGULATOR OF RPOS"/>
    <property type="match status" value="1"/>
</dbReference>
<dbReference type="PROSITE" id="PS50110">
    <property type="entry name" value="RESPONSE_REGULATORY"/>
    <property type="match status" value="1"/>
</dbReference>
<dbReference type="InterPro" id="IPR039420">
    <property type="entry name" value="WalR-like"/>
</dbReference>
<evidence type="ECO:0008006" key="12">
    <source>
        <dbReference type="Google" id="ProtNLM"/>
    </source>
</evidence>
<dbReference type="Proteomes" id="UP000231638">
    <property type="component" value="Unassembled WGS sequence"/>
</dbReference>
<name>A0A2D3W5Z0_9BACT</name>
<evidence type="ECO:0000256" key="3">
    <source>
        <dbReference type="ARBA" id="ARBA00023015"/>
    </source>
</evidence>
<keyword evidence="2" id="KW-0902">Two-component regulatory system</keyword>
<evidence type="ECO:0000313" key="10">
    <source>
        <dbReference type="EMBL" id="DAB35828.1"/>
    </source>
</evidence>
<reference evidence="10 11" key="1">
    <citation type="journal article" date="2017" name="Front. Microbiol.">
        <title>Comparative Genomic Analysis of the Class Epsilonproteobacteria and Proposed Reclassification to Epsilonbacteraeota (phyl. nov.).</title>
        <authorList>
            <person name="Waite D.W."/>
            <person name="Vanwonterghem I."/>
            <person name="Rinke C."/>
            <person name="Parks D.H."/>
            <person name="Zhang Y."/>
            <person name="Takai K."/>
            <person name="Sievert S.M."/>
            <person name="Simon J."/>
            <person name="Campbell B.J."/>
            <person name="Hanson T.E."/>
            <person name="Woyke T."/>
            <person name="Klotz M.G."/>
            <person name="Hugenholtz P."/>
        </authorList>
    </citation>
    <scope>NUCLEOTIDE SEQUENCE [LARGE SCALE GENOMIC DNA]</scope>
    <source>
        <strain evidence="10">UBA11420</strain>
    </source>
</reference>
<feature type="DNA-binding region" description="OmpR/PhoB-type" evidence="7">
    <location>
        <begin position="135"/>
        <end position="229"/>
    </location>
</feature>
<dbReference type="InterPro" id="IPR001789">
    <property type="entry name" value="Sig_transdc_resp-reg_receiver"/>
</dbReference>
<dbReference type="SMART" id="SM00448">
    <property type="entry name" value="REC"/>
    <property type="match status" value="1"/>
</dbReference>
<dbReference type="GO" id="GO:0000976">
    <property type="term" value="F:transcription cis-regulatory region binding"/>
    <property type="evidence" value="ECO:0007669"/>
    <property type="project" value="TreeGrafter"/>
</dbReference>
<dbReference type="GO" id="GO:0032993">
    <property type="term" value="C:protein-DNA complex"/>
    <property type="evidence" value="ECO:0007669"/>
    <property type="project" value="TreeGrafter"/>
</dbReference>
<keyword evidence="3" id="KW-0805">Transcription regulation</keyword>
<evidence type="ECO:0000256" key="7">
    <source>
        <dbReference type="PROSITE-ProRule" id="PRU01091"/>
    </source>
</evidence>
<dbReference type="InterPro" id="IPR011006">
    <property type="entry name" value="CheY-like_superfamily"/>
</dbReference>
<dbReference type="PROSITE" id="PS51755">
    <property type="entry name" value="OMPR_PHOB"/>
    <property type="match status" value="1"/>
</dbReference>
<feature type="domain" description="Response regulatory" evidence="8">
    <location>
        <begin position="13"/>
        <end position="127"/>
    </location>
</feature>
<dbReference type="Gene3D" id="1.10.10.10">
    <property type="entry name" value="Winged helix-like DNA-binding domain superfamily/Winged helix DNA-binding domain"/>
    <property type="match status" value="1"/>
</dbReference>
<dbReference type="CDD" id="cd17536">
    <property type="entry name" value="REC_YesN-like"/>
    <property type="match status" value="1"/>
</dbReference>
<feature type="modified residue" description="4-aspartylphosphate" evidence="6">
    <location>
        <position position="62"/>
    </location>
</feature>
<evidence type="ECO:0000313" key="11">
    <source>
        <dbReference type="Proteomes" id="UP000231638"/>
    </source>
</evidence>
<evidence type="ECO:0000259" key="9">
    <source>
        <dbReference type="PROSITE" id="PS51755"/>
    </source>
</evidence>
<accession>A0A2D3W5Z0</accession>
<organism evidence="10 11">
    <name type="scientific">Sulfurospirillum cavolei</name>
    <dbReference type="NCBI Taxonomy" id="366522"/>
    <lineage>
        <taxon>Bacteria</taxon>
        <taxon>Pseudomonadati</taxon>
        <taxon>Campylobacterota</taxon>
        <taxon>Epsilonproteobacteria</taxon>
        <taxon>Campylobacterales</taxon>
        <taxon>Sulfurospirillaceae</taxon>
        <taxon>Sulfurospirillum</taxon>
    </lineage>
</organism>
<protein>
    <recommendedName>
        <fullName evidence="12">DNA-binding response regulator</fullName>
    </recommendedName>
</protein>
<evidence type="ECO:0000256" key="2">
    <source>
        <dbReference type="ARBA" id="ARBA00023012"/>
    </source>
</evidence>
<dbReference type="Pfam" id="PF00486">
    <property type="entry name" value="Trans_reg_C"/>
    <property type="match status" value="1"/>
</dbReference>
<dbReference type="SUPFAM" id="SSF52172">
    <property type="entry name" value="CheY-like"/>
    <property type="match status" value="1"/>
</dbReference>
<dbReference type="InterPro" id="IPR016032">
    <property type="entry name" value="Sig_transdc_resp-reg_C-effctor"/>
</dbReference>
<evidence type="ECO:0000256" key="5">
    <source>
        <dbReference type="ARBA" id="ARBA00023163"/>
    </source>
</evidence>
<dbReference type="CDD" id="cd00383">
    <property type="entry name" value="trans_reg_C"/>
    <property type="match status" value="1"/>
</dbReference>
<dbReference type="Pfam" id="PF00072">
    <property type="entry name" value="Response_reg"/>
    <property type="match status" value="1"/>
</dbReference>
<dbReference type="SUPFAM" id="SSF46894">
    <property type="entry name" value="C-terminal effector domain of the bipartite response regulators"/>
    <property type="match status" value="1"/>
</dbReference>
<evidence type="ECO:0000256" key="4">
    <source>
        <dbReference type="ARBA" id="ARBA00023125"/>
    </source>
</evidence>
<gene>
    <name evidence="10" type="ORF">CFH80_08095</name>
</gene>
<keyword evidence="1 6" id="KW-0597">Phosphoprotein</keyword>
<sequence>MLDNQKLVLKNSSILLAEDEENLRNSFKKVLLLYVKEVFTAANGEEAFEIYQNHRPDIVITDVKMPKLNGLELIKKIRKENQETPIIVTSAYTDKDLLLESIKLSLVDYLVKPIKEKDLIALLEISADVLLQKVKTVVAIDERNAYDYQNKQLIQDAQKISLTHKEVEFLETLLQHKGNLVTRQTLEDKLYVYEEAPPSALKNLVFKLRKKIGNDVVQTVGNLGYTIKN</sequence>
<evidence type="ECO:0000259" key="8">
    <source>
        <dbReference type="PROSITE" id="PS50110"/>
    </source>
</evidence>
<dbReference type="InterPro" id="IPR036388">
    <property type="entry name" value="WH-like_DNA-bd_sf"/>
</dbReference>
<dbReference type="GO" id="GO:0005829">
    <property type="term" value="C:cytosol"/>
    <property type="evidence" value="ECO:0007669"/>
    <property type="project" value="TreeGrafter"/>
</dbReference>
<evidence type="ECO:0000256" key="1">
    <source>
        <dbReference type="ARBA" id="ARBA00022553"/>
    </source>
</evidence>
<proteinExistence type="predicted"/>
<dbReference type="Gene3D" id="3.40.50.2300">
    <property type="match status" value="1"/>
</dbReference>
<keyword evidence="4 7" id="KW-0238">DNA-binding</keyword>
<dbReference type="SMART" id="SM00862">
    <property type="entry name" value="Trans_reg_C"/>
    <property type="match status" value="1"/>
</dbReference>
<dbReference type="EMBL" id="DLUG01000211">
    <property type="protein sequence ID" value="DAB35828.1"/>
    <property type="molecule type" value="Genomic_DNA"/>
</dbReference>